<feature type="domain" description="UTP23 sensor motif region" evidence="9">
    <location>
        <begin position="187"/>
        <end position="204"/>
    </location>
</feature>
<feature type="compositionally biased region" description="Polar residues" evidence="8">
    <location>
        <begin position="208"/>
        <end position="220"/>
    </location>
</feature>
<dbReference type="GO" id="GO:0006364">
    <property type="term" value="P:rRNA processing"/>
    <property type="evidence" value="ECO:0007669"/>
    <property type="project" value="UniProtKB-KW"/>
</dbReference>
<keyword evidence="4" id="KW-0539">Nucleus</keyword>
<dbReference type="CDD" id="cd09865">
    <property type="entry name" value="PIN_ScUtp23p-like"/>
    <property type="match status" value="1"/>
</dbReference>
<dbReference type="Pfam" id="PF24779">
    <property type="entry name" value="UTP23_sensor"/>
    <property type="match status" value="1"/>
</dbReference>
<evidence type="ECO:0000259" key="9">
    <source>
        <dbReference type="Pfam" id="PF24779"/>
    </source>
</evidence>
<dbReference type="GO" id="GO:0032040">
    <property type="term" value="C:small-subunit processome"/>
    <property type="evidence" value="ECO:0007669"/>
    <property type="project" value="InterPro"/>
</dbReference>
<dbReference type="FunFam" id="3.40.50.1010:FF:000006">
    <property type="entry name" value="rRNA-processing protein UTP23 homolog"/>
    <property type="match status" value="1"/>
</dbReference>
<feature type="compositionally biased region" description="Polar residues" evidence="8">
    <location>
        <begin position="284"/>
        <end position="296"/>
    </location>
</feature>
<dbReference type="InterPro" id="IPR029060">
    <property type="entry name" value="PIN-like_dom_sf"/>
</dbReference>
<gene>
    <name evidence="10" type="ORF">DFH05DRAFT_1466326</name>
</gene>
<evidence type="ECO:0000256" key="4">
    <source>
        <dbReference type="ARBA" id="ARBA00023242"/>
    </source>
</evidence>
<evidence type="ECO:0000256" key="1">
    <source>
        <dbReference type="ARBA" id="ARBA00004604"/>
    </source>
</evidence>
<evidence type="ECO:0000256" key="7">
    <source>
        <dbReference type="ARBA" id="ARBA00076388"/>
    </source>
</evidence>
<dbReference type="AlphaFoldDB" id="A0A9W8U2Q4"/>
<feature type="region of interest" description="Disordered" evidence="8">
    <location>
        <begin position="177"/>
        <end position="296"/>
    </location>
</feature>
<keyword evidence="11" id="KW-1185">Reference proteome</keyword>
<accession>A0A9W8U2Q4</accession>
<evidence type="ECO:0000256" key="8">
    <source>
        <dbReference type="SAM" id="MobiDB-lite"/>
    </source>
</evidence>
<evidence type="ECO:0000256" key="2">
    <source>
        <dbReference type="ARBA" id="ARBA00022517"/>
    </source>
</evidence>
<dbReference type="Pfam" id="PF04900">
    <property type="entry name" value="Fcf1"/>
    <property type="match status" value="1"/>
</dbReference>
<comment type="similarity">
    <text evidence="6">Belongs to the UTP23/FCF1 family. UTP23 subfamily.</text>
</comment>
<keyword evidence="3" id="KW-0698">rRNA processing</keyword>
<name>A0A9W8U2Q4_9AGAR</name>
<protein>
    <recommendedName>
        <fullName evidence="7">U three protein 23</fullName>
    </recommendedName>
</protein>
<reference evidence="10 11" key="1">
    <citation type="journal article" date="2023" name="Proc. Natl. Acad. Sci. U.S.A.">
        <title>A global phylogenomic analysis of the shiitake genus Lentinula.</title>
        <authorList>
            <person name="Sierra-Patev S."/>
            <person name="Min B."/>
            <person name="Naranjo-Ortiz M."/>
            <person name="Looney B."/>
            <person name="Konkel Z."/>
            <person name="Slot J.C."/>
            <person name="Sakamoto Y."/>
            <person name="Steenwyk J.L."/>
            <person name="Rokas A."/>
            <person name="Carro J."/>
            <person name="Camarero S."/>
            <person name="Ferreira P."/>
            <person name="Molpeceres G."/>
            <person name="Ruiz-Duenas F.J."/>
            <person name="Serrano A."/>
            <person name="Henrissat B."/>
            <person name="Drula E."/>
            <person name="Hughes K.W."/>
            <person name="Mata J.L."/>
            <person name="Ishikawa N.K."/>
            <person name="Vargas-Isla R."/>
            <person name="Ushijima S."/>
            <person name="Smith C.A."/>
            <person name="Donoghue J."/>
            <person name="Ahrendt S."/>
            <person name="Andreopoulos W."/>
            <person name="He G."/>
            <person name="LaButti K."/>
            <person name="Lipzen A."/>
            <person name="Ng V."/>
            <person name="Riley R."/>
            <person name="Sandor L."/>
            <person name="Barry K."/>
            <person name="Martinez A.T."/>
            <person name="Xiao Y."/>
            <person name="Gibbons J.G."/>
            <person name="Terashima K."/>
            <person name="Grigoriev I.V."/>
            <person name="Hibbett D."/>
        </authorList>
    </citation>
    <scope>NUCLEOTIDE SEQUENCE [LARGE SCALE GENOMIC DNA]</scope>
    <source>
        <strain evidence="10 11">TFB7810</strain>
    </source>
</reference>
<evidence type="ECO:0000313" key="11">
    <source>
        <dbReference type="Proteomes" id="UP001142393"/>
    </source>
</evidence>
<dbReference type="EMBL" id="JANVFU010000001">
    <property type="protein sequence ID" value="KAJ3750174.1"/>
    <property type="molecule type" value="Genomic_DNA"/>
</dbReference>
<feature type="compositionally biased region" description="Basic and acidic residues" evidence="8">
    <location>
        <begin position="223"/>
        <end position="257"/>
    </location>
</feature>
<organism evidence="10 11">
    <name type="scientific">Lentinula detonsa</name>
    <dbReference type="NCBI Taxonomy" id="2804962"/>
    <lineage>
        <taxon>Eukaryota</taxon>
        <taxon>Fungi</taxon>
        <taxon>Dikarya</taxon>
        <taxon>Basidiomycota</taxon>
        <taxon>Agaricomycotina</taxon>
        <taxon>Agaricomycetes</taxon>
        <taxon>Agaricomycetidae</taxon>
        <taxon>Agaricales</taxon>
        <taxon>Marasmiineae</taxon>
        <taxon>Omphalotaceae</taxon>
        <taxon>Lentinula</taxon>
    </lineage>
</organism>
<keyword evidence="2" id="KW-0690">Ribosome biogenesis</keyword>
<comment type="caution">
    <text evidence="10">The sequence shown here is derived from an EMBL/GenBank/DDBJ whole genome shotgun (WGS) entry which is preliminary data.</text>
</comment>
<sequence length="296" mass="32881">MRQKRAKTYRKLMSLYSMSFGFRQPYQILVDSELCKASVDHKIELVKQLGTVLQGEVKPMITQCCIHELYLQRGQQPAVDLAKTFERRKCNHREPIPGDECLASVVGDSNKHRYVIATQSTPLRTKLRLIPAVPIVHINRSVMILEPPSDTTIRAKALMEQKALNSTASTETALLASLSTSTEPVPRKKRGPKGPNPLSVKKKKTPNLLPQPQLTKSPSKASLDGKDVGSGKQEKGEDKKSDDTHKRKRMEDNKGDEATAGSSNIVMSESTGSSRKRKRRRKGASNTSDSNVIHES</sequence>
<evidence type="ECO:0000313" key="10">
    <source>
        <dbReference type="EMBL" id="KAJ3750174.1"/>
    </source>
</evidence>
<feature type="compositionally biased region" description="Polar residues" evidence="8">
    <location>
        <begin position="260"/>
        <end position="273"/>
    </location>
</feature>
<evidence type="ECO:0000256" key="6">
    <source>
        <dbReference type="ARBA" id="ARBA00038503"/>
    </source>
</evidence>
<comment type="function">
    <text evidence="5">Involved in rRNA-processing and ribosome biogenesis.</text>
</comment>
<dbReference type="PANTHER" id="PTHR12416">
    <property type="entry name" value="RRNA-PROCESSING PROTEIN UTP23 HOMOLOG"/>
    <property type="match status" value="1"/>
</dbReference>
<dbReference type="Proteomes" id="UP001142393">
    <property type="component" value="Unassembled WGS sequence"/>
</dbReference>
<dbReference type="SUPFAM" id="SSF88723">
    <property type="entry name" value="PIN domain-like"/>
    <property type="match status" value="1"/>
</dbReference>
<dbReference type="InterPro" id="IPR057776">
    <property type="entry name" value="UTP23_sensor"/>
</dbReference>
<comment type="subcellular location">
    <subcellularLocation>
        <location evidence="1">Nucleus</location>
        <location evidence="1">Nucleolus</location>
    </subcellularLocation>
</comment>
<dbReference type="InterPro" id="IPR006984">
    <property type="entry name" value="Fcf1/UTP23"/>
</dbReference>
<evidence type="ECO:0000256" key="5">
    <source>
        <dbReference type="ARBA" id="ARBA00037300"/>
    </source>
</evidence>
<evidence type="ECO:0000256" key="3">
    <source>
        <dbReference type="ARBA" id="ARBA00022552"/>
    </source>
</evidence>
<dbReference type="Gene3D" id="3.40.50.1010">
    <property type="entry name" value="5'-nuclease"/>
    <property type="match status" value="1"/>
</dbReference>
<proteinExistence type="inferred from homology"/>
<feature type="compositionally biased region" description="Basic residues" evidence="8">
    <location>
        <begin position="274"/>
        <end position="283"/>
    </location>
</feature>